<comment type="caution">
    <text evidence="1">The sequence shown here is derived from an EMBL/GenBank/DDBJ whole genome shotgun (WGS) entry which is preliminary data.</text>
</comment>
<accession>A0ABS8NN66</accession>
<gene>
    <name evidence="1" type="ORF">LOC71_22145</name>
</gene>
<dbReference type="EMBL" id="JAJKFW010000062">
    <property type="protein sequence ID" value="MCC9644987.1"/>
    <property type="molecule type" value="Genomic_DNA"/>
</dbReference>
<dbReference type="RefSeq" id="WP_230276644.1">
    <property type="nucleotide sequence ID" value="NZ_JAJKFW010000062.1"/>
</dbReference>
<sequence length="102" mass="11257">MSQAIENRFNIDATDLSETLGTYHSAELNRLLPDGCCWVVHLDGEETIKTIEATALAELPGCAHMAREGSFVTTRDDEPLANVHILMAPLVEQLEKLHGEKL</sequence>
<dbReference type="Proteomes" id="UP001430306">
    <property type="component" value="Unassembled WGS sequence"/>
</dbReference>
<name>A0ABS8NN66_9BACT</name>
<evidence type="ECO:0000313" key="1">
    <source>
        <dbReference type="EMBL" id="MCC9644987.1"/>
    </source>
</evidence>
<organism evidence="1 2">
    <name type="scientific">Rhodopirellula halodulae</name>
    <dbReference type="NCBI Taxonomy" id="2894198"/>
    <lineage>
        <taxon>Bacteria</taxon>
        <taxon>Pseudomonadati</taxon>
        <taxon>Planctomycetota</taxon>
        <taxon>Planctomycetia</taxon>
        <taxon>Pirellulales</taxon>
        <taxon>Pirellulaceae</taxon>
        <taxon>Rhodopirellula</taxon>
    </lineage>
</organism>
<proteinExistence type="predicted"/>
<keyword evidence="2" id="KW-1185">Reference proteome</keyword>
<reference evidence="1" key="1">
    <citation type="submission" date="2021-11" db="EMBL/GenBank/DDBJ databases">
        <title>Genome sequence.</title>
        <authorList>
            <person name="Sun Q."/>
        </authorList>
    </citation>
    <scope>NUCLEOTIDE SEQUENCE</scope>
    <source>
        <strain evidence="1">JC740</strain>
    </source>
</reference>
<protein>
    <submittedName>
        <fullName evidence="1">Uncharacterized protein</fullName>
    </submittedName>
</protein>
<evidence type="ECO:0000313" key="2">
    <source>
        <dbReference type="Proteomes" id="UP001430306"/>
    </source>
</evidence>